<comment type="caution">
    <text evidence="4">The sequence shown here is derived from an EMBL/GenBank/DDBJ whole genome shotgun (WGS) entry which is preliminary data.</text>
</comment>
<keyword evidence="2" id="KW-0472">Membrane</keyword>
<gene>
    <name evidence="4" type="ORF">OXX778_LOCUS6091</name>
</gene>
<reference evidence="4" key="1">
    <citation type="submission" date="2021-02" db="EMBL/GenBank/DDBJ databases">
        <authorList>
            <person name="Nowell W R."/>
        </authorList>
    </citation>
    <scope>NUCLEOTIDE SEQUENCE</scope>
    <source>
        <strain evidence="4">Ploen Becks lab</strain>
    </source>
</reference>
<dbReference type="Proteomes" id="UP000663879">
    <property type="component" value="Unassembled WGS sequence"/>
</dbReference>
<sequence>MIKLILLVNLFLISCAEAKPYRAFCTNKNPLFTRCKLRNLRNKNFYRNETVIFFDLQKYSDIFTKSKLRLFTNDSEFDHSTLNLIFSIKYASTKLINLKIIPQIYMRKNPIFKIKKIKIRNFASKTRLVLEKSFFESLKSEKFVVLNRNNSNSLELHLDSDLKELKFNSTSFVKFENLIFSENPVFSIPRLAKIIFKSVDFISSNNSKCRIECSCLNMSEISGINYDYQIYIDKEICLPTNLSECLKCTPYDFHNVILRHRRGANLLLNKSREIDADTFSNNLYDKLGAQLKVFFVMLIVILIIYSVIGVKYLRDKINTKDESDSGQDDNDKSRASVTSAQSGVSEKSGHLKRMSSSHKFAMDNLKKRPSKSILLTPERKSLQIEAKRASMMASRASVMAANRASIAKQVTINNSENEDSSATNLIDRNSVGIRGSNVTGDDDNDLRKSFSKSVSFNEKTK</sequence>
<evidence type="ECO:0000313" key="5">
    <source>
        <dbReference type="Proteomes" id="UP000663879"/>
    </source>
</evidence>
<feature type="compositionally biased region" description="Polar residues" evidence="1">
    <location>
        <begin position="415"/>
        <end position="427"/>
    </location>
</feature>
<protein>
    <submittedName>
        <fullName evidence="4">Uncharacterized protein</fullName>
    </submittedName>
</protein>
<feature type="compositionally biased region" description="Polar residues" evidence="1">
    <location>
        <begin position="335"/>
        <end position="345"/>
    </location>
</feature>
<evidence type="ECO:0000256" key="2">
    <source>
        <dbReference type="SAM" id="Phobius"/>
    </source>
</evidence>
<evidence type="ECO:0000256" key="1">
    <source>
        <dbReference type="SAM" id="MobiDB-lite"/>
    </source>
</evidence>
<feature type="transmembrane region" description="Helical" evidence="2">
    <location>
        <begin position="293"/>
        <end position="313"/>
    </location>
</feature>
<feature type="non-terminal residue" evidence="4">
    <location>
        <position position="1"/>
    </location>
</feature>
<feature type="compositionally biased region" description="Polar residues" evidence="1">
    <location>
        <begin position="451"/>
        <end position="461"/>
    </location>
</feature>
<feature type="chain" id="PRO_5032744525" evidence="3">
    <location>
        <begin position="19"/>
        <end position="461"/>
    </location>
</feature>
<feature type="region of interest" description="Disordered" evidence="1">
    <location>
        <begin position="415"/>
        <end position="461"/>
    </location>
</feature>
<dbReference type="OrthoDB" id="10677203at2759"/>
<keyword evidence="2" id="KW-0812">Transmembrane</keyword>
<name>A0A813S860_9BILA</name>
<keyword evidence="5" id="KW-1185">Reference proteome</keyword>
<keyword evidence="2" id="KW-1133">Transmembrane helix</keyword>
<evidence type="ECO:0000256" key="3">
    <source>
        <dbReference type="SAM" id="SignalP"/>
    </source>
</evidence>
<feature type="compositionally biased region" description="Basic and acidic residues" evidence="1">
    <location>
        <begin position="320"/>
        <end position="334"/>
    </location>
</feature>
<feature type="region of interest" description="Disordered" evidence="1">
    <location>
        <begin position="320"/>
        <end position="356"/>
    </location>
</feature>
<dbReference type="PROSITE" id="PS51257">
    <property type="entry name" value="PROKAR_LIPOPROTEIN"/>
    <property type="match status" value="1"/>
</dbReference>
<keyword evidence="3" id="KW-0732">Signal</keyword>
<evidence type="ECO:0000313" key="4">
    <source>
        <dbReference type="EMBL" id="CAF0793467.1"/>
    </source>
</evidence>
<proteinExistence type="predicted"/>
<dbReference type="AlphaFoldDB" id="A0A813S860"/>
<organism evidence="4 5">
    <name type="scientific">Brachionus calyciflorus</name>
    <dbReference type="NCBI Taxonomy" id="104777"/>
    <lineage>
        <taxon>Eukaryota</taxon>
        <taxon>Metazoa</taxon>
        <taxon>Spiralia</taxon>
        <taxon>Gnathifera</taxon>
        <taxon>Rotifera</taxon>
        <taxon>Eurotatoria</taxon>
        <taxon>Monogononta</taxon>
        <taxon>Pseudotrocha</taxon>
        <taxon>Ploima</taxon>
        <taxon>Brachionidae</taxon>
        <taxon>Brachionus</taxon>
    </lineage>
</organism>
<accession>A0A813S860</accession>
<feature type="signal peptide" evidence="3">
    <location>
        <begin position="1"/>
        <end position="18"/>
    </location>
</feature>
<dbReference type="EMBL" id="CAJNOC010000701">
    <property type="protein sequence ID" value="CAF0793467.1"/>
    <property type="molecule type" value="Genomic_DNA"/>
</dbReference>